<name>A0A6A7G0X0_9CRUS</name>
<dbReference type="EMBL" id="IACT01005268">
    <property type="protein sequence ID" value="LAC24431.1"/>
    <property type="molecule type" value="mRNA"/>
</dbReference>
<evidence type="ECO:0000313" key="4">
    <source>
        <dbReference type="EMBL" id="LAC24431.1"/>
    </source>
</evidence>
<reference evidence="4" key="1">
    <citation type="submission" date="2017-11" db="EMBL/GenBank/DDBJ databases">
        <title>The sensing device of the deep-sea amphipod.</title>
        <authorList>
            <person name="Kobayashi H."/>
            <person name="Nagahama T."/>
            <person name="Arai W."/>
            <person name="Sasagawa Y."/>
            <person name="Umeda M."/>
            <person name="Hayashi T."/>
            <person name="Nikaido I."/>
            <person name="Watanabe H."/>
            <person name="Oguri K."/>
            <person name="Kitazato H."/>
            <person name="Fujioka K."/>
            <person name="Kido Y."/>
            <person name="Takami H."/>
        </authorList>
    </citation>
    <scope>NUCLEOTIDE SEQUENCE</scope>
    <source>
        <tissue evidence="4">Whole body</tissue>
    </source>
</reference>
<dbReference type="GO" id="GO:0003726">
    <property type="term" value="F:double-stranded RNA adenosine deaminase activity"/>
    <property type="evidence" value="ECO:0007669"/>
    <property type="project" value="TreeGrafter"/>
</dbReference>
<dbReference type="GO" id="GO:0006396">
    <property type="term" value="P:RNA processing"/>
    <property type="evidence" value="ECO:0007669"/>
    <property type="project" value="InterPro"/>
</dbReference>
<dbReference type="PROSITE" id="PS50141">
    <property type="entry name" value="A_DEAMIN_EDITASE"/>
    <property type="match status" value="1"/>
</dbReference>
<dbReference type="GO" id="GO:0005730">
    <property type="term" value="C:nucleolus"/>
    <property type="evidence" value="ECO:0007669"/>
    <property type="project" value="TreeGrafter"/>
</dbReference>
<dbReference type="PANTHER" id="PTHR10910">
    <property type="entry name" value="EUKARYOTE SPECIFIC DSRNA BINDING PROTEIN"/>
    <property type="match status" value="1"/>
</dbReference>
<dbReference type="PANTHER" id="PTHR10910:SF62">
    <property type="entry name" value="AT07585P-RELATED"/>
    <property type="match status" value="1"/>
</dbReference>
<dbReference type="InterPro" id="IPR014720">
    <property type="entry name" value="dsRBD_dom"/>
</dbReference>
<dbReference type="SMART" id="SM00552">
    <property type="entry name" value="ADEAMc"/>
    <property type="match status" value="1"/>
</dbReference>
<feature type="domain" description="DRBM" evidence="2">
    <location>
        <begin position="33"/>
        <end position="68"/>
    </location>
</feature>
<protein>
    <submittedName>
        <fullName evidence="4">Double-stranded RNA-specific editase Adar-like</fullName>
    </submittedName>
</protein>
<feature type="domain" description="A to I editase" evidence="3">
    <location>
        <begin position="125"/>
        <end position="447"/>
    </location>
</feature>
<organism evidence="4">
    <name type="scientific">Hirondellea gigas</name>
    <dbReference type="NCBI Taxonomy" id="1518452"/>
    <lineage>
        <taxon>Eukaryota</taxon>
        <taxon>Metazoa</taxon>
        <taxon>Ecdysozoa</taxon>
        <taxon>Arthropoda</taxon>
        <taxon>Crustacea</taxon>
        <taxon>Multicrustacea</taxon>
        <taxon>Malacostraca</taxon>
        <taxon>Eumalacostraca</taxon>
        <taxon>Peracarida</taxon>
        <taxon>Amphipoda</taxon>
        <taxon>Amphilochidea</taxon>
        <taxon>Lysianassida</taxon>
        <taxon>Lysianassidira</taxon>
        <taxon>Lysianassoidea</taxon>
        <taxon>Lysianassidae</taxon>
        <taxon>Hirondellea</taxon>
    </lineage>
</organism>
<dbReference type="Pfam" id="PF02137">
    <property type="entry name" value="A_deamin"/>
    <property type="match status" value="1"/>
</dbReference>
<dbReference type="GO" id="GO:0006382">
    <property type="term" value="P:adenosine to inosine editing"/>
    <property type="evidence" value="ECO:0007669"/>
    <property type="project" value="TreeGrafter"/>
</dbReference>
<dbReference type="InterPro" id="IPR002466">
    <property type="entry name" value="A_deamin"/>
</dbReference>
<dbReference type="CDD" id="cd00048">
    <property type="entry name" value="DSRM_SF"/>
    <property type="match status" value="1"/>
</dbReference>
<dbReference type="PROSITE" id="PS50137">
    <property type="entry name" value="DS_RBD"/>
    <property type="match status" value="1"/>
</dbReference>
<sequence>MAANVRTSLVVLNDLFSNEVTYGPVQQHSFMNWLCEIRIKGQPFSGSGSTAQEAKCSAAEKALNFYYQTLIGAPVSSGTVAASVLAKFMSVAKPNDLLRVIMSHKVVAGIVRIDDYKPREHQVICISSGNKCIALDRLSVGGDAIYDCHAEVLARRCFQRYLLQQLVKFARGTPSIYESEPNGRSYVRVQQRYKFHMYINKEPCGDADLGQSIAHPNSAHGGKLRAKLDAGEGVHPTEFVNATQGGRLRTMSCSDKILRWNVLGLQGAMLTHYIRPVYLESLHLGILNLNVFHIQRALVGRLDGFQAAPPFCTKSLSIQEAIPSNVLSGGSPSVDISMNWCTGDTDDVEIVNANTGKIHETLWPTSSRSSQTVSRLSKKELCRSFLNLLSLRVPASGLTHRAATAATYDDIKRQSVQYQTTSRSLTDFFAARGMGVWIKKDKVVDRFPLNGL</sequence>
<dbReference type="Gene3D" id="3.30.160.20">
    <property type="match status" value="1"/>
</dbReference>
<evidence type="ECO:0000256" key="1">
    <source>
        <dbReference type="PROSITE-ProRule" id="PRU00266"/>
    </source>
</evidence>
<evidence type="ECO:0000259" key="3">
    <source>
        <dbReference type="PROSITE" id="PS50141"/>
    </source>
</evidence>
<dbReference type="AlphaFoldDB" id="A0A6A7G0X0"/>
<proteinExistence type="evidence at transcript level"/>
<dbReference type="SUPFAM" id="SSF54768">
    <property type="entry name" value="dsRNA-binding domain-like"/>
    <property type="match status" value="1"/>
</dbReference>
<dbReference type="GO" id="GO:0003725">
    <property type="term" value="F:double-stranded RNA binding"/>
    <property type="evidence" value="ECO:0007669"/>
    <property type="project" value="TreeGrafter"/>
</dbReference>
<dbReference type="GO" id="GO:0008251">
    <property type="term" value="F:tRNA-specific adenosine deaminase activity"/>
    <property type="evidence" value="ECO:0007669"/>
    <property type="project" value="TreeGrafter"/>
</dbReference>
<dbReference type="GO" id="GO:0005737">
    <property type="term" value="C:cytoplasm"/>
    <property type="evidence" value="ECO:0007669"/>
    <property type="project" value="TreeGrafter"/>
</dbReference>
<evidence type="ECO:0000259" key="2">
    <source>
        <dbReference type="PROSITE" id="PS50137"/>
    </source>
</evidence>
<keyword evidence="1" id="KW-0694">RNA-binding</keyword>
<accession>A0A6A7G0X0</accession>